<name>A0A064CAX5_9MYCO</name>
<dbReference type="Proteomes" id="UP000022835">
    <property type="component" value="Unassembled WGS sequence"/>
</dbReference>
<dbReference type="PANTHER" id="PTHR43422">
    <property type="entry name" value="THIAMINE THIAZOLE SYNTHASE"/>
    <property type="match status" value="1"/>
</dbReference>
<dbReference type="EMBL" id="JALN02000003">
    <property type="protein sequence ID" value="KDE96806.1"/>
    <property type="molecule type" value="Genomic_DNA"/>
</dbReference>
<dbReference type="PANTHER" id="PTHR43422:SF3">
    <property type="entry name" value="THIAMINE THIAZOLE SYNTHASE"/>
    <property type="match status" value="1"/>
</dbReference>
<protein>
    <recommendedName>
        <fullName evidence="3">2-polyprenyl-6-methoxyphenol hydroxylase-like oxidoreductase</fullName>
    </recommendedName>
</protein>
<comment type="caution">
    <text evidence="1">The sequence shown here is derived from an EMBL/GenBank/DDBJ whole genome shotgun (WGS) entry which is preliminary data.</text>
</comment>
<dbReference type="STRING" id="1440774.Y900_029660"/>
<reference evidence="1" key="1">
    <citation type="submission" date="2014-05" db="EMBL/GenBank/DDBJ databases">
        <title>Genome sequence of Mycobacterium aromaticivorans strain JS19b1T (= DSM 45407T).</title>
        <authorList>
            <person name="Kwak Y."/>
            <person name="Park G.-S."/>
            <person name="Li Q.X."/>
            <person name="Lee S.-E."/>
            <person name="Shin J.-H."/>
        </authorList>
    </citation>
    <scope>NUCLEOTIDE SEQUENCE [LARGE SCALE GENOMIC DNA]</scope>
    <source>
        <strain evidence="1">JS19b1</strain>
    </source>
</reference>
<dbReference type="InterPro" id="IPR036188">
    <property type="entry name" value="FAD/NAD-bd_sf"/>
</dbReference>
<evidence type="ECO:0000313" key="2">
    <source>
        <dbReference type="Proteomes" id="UP000022835"/>
    </source>
</evidence>
<evidence type="ECO:0000313" key="1">
    <source>
        <dbReference type="EMBL" id="KDE96806.1"/>
    </source>
</evidence>
<evidence type="ECO:0008006" key="3">
    <source>
        <dbReference type="Google" id="ProtNLM"/>
    </source>
</evidence>
<sequence>MFAMGEKHALVLGGSVAGLLAARVLADFFDRVVVAERDALPSTISNRRGVPQDRHVHLLWSRGSSILEDLFPGFTDELIRAGAPRFDGDLSKVYLNNGGHPLPASGCFDDFQFVLPSRPLLEGCVRQRVRRINNIELRDAHDIVELVTDRDHISGAVLRRRDREAVVDGADEIVEADLVVDAMGRAGRTPALLDSLGYGRPVEDSLDVRLMYSSFPVRIPPGALRELAVVIGPVPGRPTGMALFANEDNTWMFTVSGLAGVEPPKGLSEMLAFIEKFAPMHVVAALRRSEVIGEGAQHRMPATRWRRYDKMKRWPTGLLAIGDAICSLNPIYAQGMTVAAMEAELLQQCLRQGSGALPPCSGHGICGYAASGSVAGVRFLS</sequence>
<dbReference type="SUPFAM" id="SSF51905">
    <property type="entry name" value="FAD/NAD(P)-binding domain"/>
    <property type="match status" value="1"/>
</dbReference>
<keyword evidence="2" id="KW-1185">Reference proteome</keyword>
<dbReference type="Gene3D" id="3.50.50.60">
    <property type="entry name" value="FAD/NAD(P)-binding domain"/>
    <property type="match status" value="2"/>
</dbReference>
<accession>A0A064CAX5</accession>
<organism evidence="1 2">
    <name type="scientific">Mycolicibacterium aromaticivorans JS19b1 = JCM 16368</name>
    <dbReference type="NCBI Taxonomy" id="1440774"/>
    <lineage>
        <taxon>Bacteria</taxon>
        <taxon>Bacillati</taxon>
        <taxon>Actinomycetota</taxon>
        <taxon>Actinomycetes</taxon>
        <taxon>Mycobacteriales</taxon>
        <taxon>Mycobacteriaceae</taxon>
        <taxon>Mycolicibacterium</taxon>
    </lineage>
</organism>
<proteinExistence type="predicted"/>
<gene>
    <name evidence="1" type="ORF">Y900_029660</name>
</gene>
<dbReference type="AlphaFoldDB" id="A0A064CAX5"/>
<dbReference type="eggNOG" id="COG0654">
    <property type="taxonomic scope" value="Bacteria"/>
</dbReference>